<keyword evidence="2" id="KW-1133">Transmembrane helix</keyword>
<evidence type="ECO:0000313" key="3">
    <source>
        <dbReference type="EMBL" id="SUZ55254.1"/>
    </source>
</evidence>
<reference evidence="3" key="1">
    <citation type="submission" date="2018-05" db="EMBL/GenBank/DDBJ databases">
        <authorList>
            <person name="Lanie J.A."/>
            <person name="Ng W.-L."/>
            <person name="Kazmierczak K.M."/>
            <person name="Andrzejewski T.M."/>
            <person name="Davidsen T.M."/>
            <person name="Wayne K.J."/>
            <person name="Tettelin H."/>
            <person name="Glass J.I."/>
            <person name="Rusch D."/>
            <person name="Podicherti R."/>
            <person name="Tsui H.-C.T."/>
            <person name="Winkler M.E."/>
        </authorList>
    </citation>
    <scope>NUCLEOTIDE SEQUENCE</scope>
</reference>
<name>A0A381NMB3_9ZZZZ</name>
<keyword evidence="2" id="KW-0812">Transmembrane</keyword>
<sequence>MNKSDITPISGDHFEDFMFLTNPDHKSTKTKQAWHALQQQTQTHVPSTKSIDLNRICVDTIRMELLIFPVVEHWKRPLTNTEWNHIDKESVLLEKQMEKMRKLSILVRKKDPLSFPDIAPLFNKLFKHNKELRNNWDEFKQAWSNYKKDWQIFQMKKSQVRKSKHKSAKTLSVDSANNSSNEENITPPVSPPMFPRDRWHALRVGSKALEVEVLHQCQRFRNGTKQDPEEIKEATHPGVKFLVEELRKIYLKTHGFELIKRVKLVQERNDQLMQELQPYFPEPIISAKMLEKTKHSFKPRERSAAGSKNENKSAGKFLLKIILIILFIFLGTFLIFFFQNQGQPPGESLMKHLKFVPKNKTLTAKSSTANKLSEFNLEDMMQSFGSNIPVQESSERLKKMVTASPEILENIANNILREIGKNTVFVFSEAKSLFLFWKGKLEKFASSQDLQKKLRQLDQQYKDVESLWREIGDNAPENVKLIPDFLDGKSTYALEMLDENGDPMQVYMTEEGVLLRLSNGQLLDKPLTPTEAAQKIADY</sequence>
<accession>A0A381NMB3</accession>
<gene>
    <name evidence="3" type="ORF">METZ01_LOCUS8108</name>
</gene>
<evidence type="ECO:0000256" key="1">
    <source>
        <dbReference type="SAM" id="MobiDB-lite"/>
    </source>
</evidence>
<dbReference type="EMBL" id="UINC01000436">
    <property type="protein sequence ID" value="SUZ55254.1"/>
    <property type="molecule type" value="Genomic_DNA"/>
</dbReference>
<feature type="region of interest" description="Disordered" evidence="1">
    <location>
        <begin position="164"/>
        <end position="192"/>
    </location>
</feature>
<keyword evidence="2" id="KW-0472">Membrane</keyword>
<proteinExistence type="predicted"/>
<dbReference type="AlphaFoldDB" id="A0A381NMB3"/>
<organism evidence="3">
    <name type="scientific">marine metagenome</name>
    <dbReference type="NCBI Taxonomy" id="408172"/>
    <lineage>
        <taxon>unclassified sequences</taxon>
        <taxon>metagenomes</taxon>
        <taxon>ecological metagenomes</taxon>
    </lineage>
</organism>
<feature type="transmembrane region" description="Helical" evidence="2">
    <location>
        <begin position="317"/>
        <end position="338"/>
    </location>
</feature>
<protein>
    <submittedName>
        <fullName evidence="3">Uncharacterized protein</fullName>
    </submittedName>
</protein>
<evidence type="ECO:0000256" key="2">
    <source>
        <dbReference type="SAM" id="Phobius"/>
    </source>
</evidence>
<feature type="compositionally biased region" description="Polar residues" evidence="1">
    <location>
        <begin position="169"/>
        <end position="184"/>
    </location>
</feature>